<sequence>WKKDIYIDGHERENVVQYRQIIFLPMMKELEPVLVEYDDKDLSKLVEKDISPEQ</sequence>
<comment type="caution">
    <text evidence="1">The sequence shown here is derived from an EMBL/GenBank/DDBJ whole genome shotgun (WGS) entry which is preliminary data.</text>
</comment>
<organism evidence="1 2">
    <name type="scientific">Racocetra persica</name>
    <dbReference type="NCBI Taxonomy" id="160502"/>
    <lineage>
        <taxon>Eukaryota</taxon>
        <taxon>Fungi</taxon>
        <taxon>Fungi incertae sedis</taxon>
        <taxon>Mucoromycota</taxon>
        <taxon>Glomeromycotina</taxon>
        <taxon>Glomeromycetes</taxon>
        <taxon>Diversisporales</taxon>
        <taxon>Gigasporaceae</taxon>
        <taxon>Racocetra</taxon>
    </lineage>
</organism>
<keyword evidence="2" id="KW-1185">Reference proteome</keyword>
<evidence type="ECO:0000313" key="1">
    <source>
        <dbReference type="EMBL" id="CAG8850072.1"/>
    </source>
</evidence>
<feature type="non-terminal residue" evidence="1">
    <location>
        <position position="54"/>
    </location>
</feature>
<feature type="non-terminal residue" evidence="1">
    <location>
        <position position="1"/>
    </location>
</feature>
<proteinExistence type="predicted"/>
<name>A0ACA9SXP4_9GLOM</name>
<evidence type="ECO:0000313" key="2">
    <source>
        <dbReference type="Proteomes" id="UP000789920"/>
    </source>
</evidence>
<gene>
    <name evidence="1" type="ORF">RPERSI_LOCUS35911</name>
</gene>
<dbReference type="EMBL" id="CAJVQC010168921">
    <property type="protein sequence ID" value="CAG8850072.1"/>
    <property type="molecule type" value="Genomic_DNA"/>
</dbReference>
<protein>
    <submittedName>
        <fullName evidence="1">520_t:CDS:1</fullName>
    </submittedName>
</protein>
<reference evidence="1" key="1">
    <citation type="submission" date="2021-06" db="EMBL/GenBank/DDBJ databases">
        <authorList>
            <person name="Kallberg Y."/>
            <person name="Tangrot J."/>
            <person name="Rosling A."/>
        </authorList>
    </citation>
    <scope>NUCLEOTIDE SEQUENCE</scope>
    <source>
        <strain evidence="1">MA461A</strain>
    </source>
</reference>
<dbReference type="Proteomes" id="UP000789920">
    <property type="component" value="Unassembled WGS sequence"/>
</dbReference>
<accession>A0ACA9SXP4</accession>